<organism evidence="2">
    <name type="scientific">uncultured Caudovirales phage</name>
    <dbReference type="NCBI Taxonomy" id="2100421"/>
    <lineage>
        <taxon>Viruses</taxon>
        <taxon>Duplodnaviria</taxon>
        <taxon>Heunggongvirae</taxon>
        <taxon>Uroviricota</taxon>
        <taxon>Caudoviricetes</taxon>
        <taxon>Peduoviridae</taxon>
        <taxon>Maltschvirus</taxon>
        <taxon>Maltschvirus maltsch</taxon>
    </lineage>
</organism>
<gene>
    <name evidence="2" type="ORF">UFOVP1196_3</name>
</gene>
<proteinExistence type="predicted"/>
<sequence>MVNLTTLEAELLNIIAYDLYNQSNGSQPTSYNDVAGGVWTWSVSDSWPHAKRSLPGVVSSLVQKGLVYTVEDERSRRRREPGEPSEDTIGLTEAGYAAWQTVDRNSQPKPTAKRVTEASVRRMEAQDGKDEKAHTSAMVNVTGDIQSALAAALKPSKKAIAAQKAKMDAAKAEPVKPTMSLKLEDLLVICLFEKGRELERKTIEAECGLGAETCYRVLRSLVTRGILTQRMHCGTRQLGWQKTAPVRVARFSLA</sequence>
<reference evidence="2" key="1">
    <citation type="submission" date="2020-05" db="EMBL/GenBank/DDBJ databases">
        <authorList>
            <person name="Chiriac C."/>
            <person name="Salcher M."/>
            <person name="Ghai R."/>
            <person name="Kavagutti S V."/>
        </authorList>
    </citation>
    <scope>NUCLEOTIDE SEQUENCE</scope>
</reference>
<evidence type="ECO:0000313" key="2">
    <source>
        <dbReference type="EMBL" id="CAB4189591.1"/>
    </source>
</evidence>
<protein>
    <submittedName>
        <fullName evidence="2">Uncharacterized protein</fullName>
    </submittedName>
</protein>
<name>A0A6J5R7P3_9CAUD</name>
<accession>A0A6J5R7P3</accession>
<feature type="region of interest" description="Disordered" evidence="1">
    <location>
        <begin position="105"/>
        <end position="133"/>
    </location>
</feature>
<dbReference type="EMBL" id="LR797148">
    <property type="protein sequence ID" value="CAB4189591.1"/>
    <property type="molecule type" value="Genomic_DNA"/>
</dbReference>
<feature type="compositionally biased region" description="Basic and acidic residues" evidence="1">
    <location>
        <begin position="114"/>
        <end position="133"/>
    </location>
</feature>
<evidence type="ECO:0000256" key="1">
    <source>
        <dbReference type="SAM" id="MobiDB-lite"/>
    </source>
</evidence>